<dbReference type="InterPro" id="IPR018673">
    <property type="entry name" value="DUF2141"/>
</dbReference>
<evidence type="ECO:0000313" key="3">
    <source>
        <dbReference type="Proteomes" id="UP001595456"/>
    </source>
</evidence>
<gene>
    <name evidence="2" type="ORF">ACFODU_11470</name>
</gene>
<dbReference type="Pfam" id="PF09912">
    <property type="entry name" value="DUF2141"/>
    <property type="match status" value="1"/>
</dbReference>
<evidence type="ECO:0000313" key="2">
    <source>
        <dbReference type="EMBL" id="MFC3098407.1"/>
    </source>
</evidence>
<proteinExistence type="predicted"/>
<reference evidence="3" key="1">
    <citation type="journal article" date="2019" name="Int. J. Syst. Evol. Microbiol.">
        <title>The Global Catalogue of Microorganisms (GCM) 10K type strain sequencing project: providing services to taxonomists for standard genome sequencing and annotation.</title>
        <authorList>
            <consortium name="The Broad Institute Genomics Platform"/>
            <consortium name="The Broad Institute Genome Sequencing Center for Infectious Disease"/>
            <person name="Wu L."/>
            <person name="Ma J."/>
        </authorList>
    </citation>
    <scope>NUCLEOTIDE SEQUENCE [LARGE SCALE GENOMIC DNA]</scope>
    <source>
        <strain evidence="3">KCTC 52607</strain>
    </source>
</reference>
<dbReference type="EMBL" id="JBHRST010000018">
    <property type="protein sequence ID" value="MFC3098407.1"/>
    <property type="molecule type" value="Genomic_DNA"/>
</dbReference>
<comment type="caution">
    <text evidence="2">The sequence shown here is derived from an EMBL/GenBank/DDBJ whole genome shotgun (WGS) entry which is preliminary data.</text>
</comment>
<sequence length="153" mass="16641">MRHRSRPFAPLALAALVAAGLPGPASSVEVTTRVSVAVTDLRNGQGLVQACLTAFPQHFPDCRDDPQSHRLTVPARANLVLEFDRVSPGTYAVSLLHDENSNGRADRMLMIPREGFGFSRDAPVRMGPPGFDQASFPVGTSPVQKTVRMRYML</sequence>
<feature type="chain" id="PRO_5047184616" evidence="1">
    <location>
        <begin position="28"/>
        <end position="153"/>
    </location>
</feature>
<organism evidence="2 3">
    <name type="scientific">Alteraurantiacibacter palmitatis</name>
    <dbReference type="NCBI Taxonomy" id="2054628"/>
    <lineage>
        <taxon>Bacteria</taxon>
        <taxon>Pseudomonadati</taxon>
        <taxon>Pseudomonadota</taxon>
        <taxon>Alphaproteobacteria</taxon>
        <taxon>Sphingomonadales</taxon>
        <taxon>Erythrobacteraceae</taxon>
        <taxon>Alteraurantiacibacter</taxon>
    </lineage>
</organism>
<protein>
    <submittedName>
        <fullName evidence="2">DUF2141 domain-containing protein</fullName>
    </submittedName>
</protein>
<dbReference type="RefSeq" id="WP_336926977.1">
    <property type="nucleotide sequence ID" value="NZ_JBANRO010000010.1"/>
</dbReference>
<name>A0ABV7E772_9SPHN</name>
<evidence type="ECO:0000256" key="1">
    <source>
        <dbReference type="SAM" id="SignalP"/>
    </source>
</evidence>
<dbReference type="Proteomes" id="UP001595456">
    <property type="component" value="Unassembled WGS sequence"/>
</dbReference>
<keyword evidence="1" id="KW-0732">Signal</keyword>
<keyword evidence="3" id="KW-1185">Reference proteome</keyword>
<accession>A0ABV7E772</accession>
<feature type="signal peptide" evidence="1">
    <location>
        <begin position="1"/>
        <end position="27"/>
    </location>
</feature>